<comment type="caution">
    <text evidence="1">The sequence shown here is derived from an EMBL/GenBank/DDBJ whole genome shotgun (WGS) entry which is preliminary data.</text>
</comment>
<reference evidence="1" key="1">
    <citation type="submission" date="2016-10" db="EMBL/GenBank/DDBJ databases">
        <title>Sequence of Gallionella enrichment culture.</title>
        <authorList>
            <person name="Poehlein A."/>
            <person name="Muehling M."/>
            <person name="Daniel R."/>
        </authorList>
    </citation>
    <scope>NUCLEOTIDE SEQUENCE</scope>
</reference>
<accession>A0A1J5R8J9</accession>
<evidence type="ECO:0008006" key="2">
    <source>
        <dbReference type="Google" id="ProtNLM"/>
    </source>
</evidence>
<sequence>MTITTDSPTPRTLRRWLASFTALAAVGFAATPAHAVPAFARQTGQDCIACHVGGFGPQLTPFGRAFKLGGYTLSNGKKHLPVSAMLVSSYTHTTNDVTPNADYHGEHANDNLVALQQASVFLAGRISDHVGMFGQATYEQATYSPNFNWDNTDIRYAHDYQFGSTSGVFGVSLNNNPTVSDVWNTVPAWQFGFMSAPIGGGYGTSPMIANLGQSVIGTTAYTLIDNHWYFEGGLYHGISNWWNQQLKGGGADAVSGYNPYWRVNYSGYAGNANYEAGLIGMNTKVDDGTGSGATNSFKDVGIDASYQYIDGGISSVTVNGLYMHERQNYTPGFVGAGTSSNASDNLNFFNLNTAYWYQNTYGATIQFFNTTGSGDAALYGTDPSGAALSPNTSGVVWELDWNPFGKSWVDPEKNLRLGLQYTTYNKFAGSSNGASGNNSLYVYLWTAI</sequence>
<name>A0A1J5R8J9_9ZZZZ</name>
<evidence type="ECO:0000313" key="1">
    <source>
        <dbReference type="EMBL" id="OIQ92342.1"/>
    </source>
</evidence>
<organism evidence="1">
    <name type="scientific">mine drainage metagenome</name>
    <dbReference type="NCBI Taxonomy" id="410659"/>
    <lineage>
        <taxon>unclassified sequences</taxon>
        <taxon>metagenomes</taxon>
        <taxon>ecological metagenomes</taxon>
    </lineage>
</organism>
<dbReference type="AlphaFoldDB" id="A0A1J5R8J9"/>
<gene>
    <name evidence="1" type="ORF">GALL_257080</name>
</gene>
<protein>
    <recommendedName>
        <fullName evidence="2">Cytochrome c1 signal peptide protein</fullName>
    </recommendedName>
</protein>
<proteinExistence type="predicted"/>
<dbReference type="EMBL" id="MLJW01000234">
    <property type="protein sequence ID" value="OIQ92342.1"/>
    <property type="molecule type" value="Genomic_DNA"/>
</dbReference>